<sequence>MSCSNLYLLYNEGNTRDVAKVSEQNQLDLACSGVNNLEGLELYAGILNDYRKSLKDNWNKRILKWLSCGTPEGTLILFNGPESKLILKSSAIVTGEDITSEYIEIYVRLVIGMNVVISNTQQKPTFSCVTTKRSIKDQDLTSMAFSFIKNDSIITNCEIPKCPATSVYADLASVEIQHRFKI</sequence>
<keyword evidence="2" id="KW-1185">Reference proteome</keyword>
<dbReference type="EnsemblMetazoa" id="GAUT004007-RA">
    <property type="protein sequence ID" value="GAUT004007-PA"/>
    <property type="gene ID" value="GAUT004007"/>
</dbReference>
<accession>A0A1A9UGF6</accession>
<dbReference type="Proteomes" id="UP000078200">
    <property type="component" value="Unassembled WGS sequence"/>
</dbReference>
<evidence type="ECO:0000313" key="2">
    <source>
        <dbReference type="Proteomes" id="UP000078200"/>
    </source>
</evidence>
<dbReference type="AlphaFoldDB" id="A0A1A9UGF6"/>
<organism evidence="1 2">
    <name type="scientific">Glossina austeni</name>
    <name type="common">Savannah tsetse fly</name>
    <dbReference type="NCBI Taxonomy" id="7395"/>
    <lineage>
        <taxon>Eukaryota</taxon>
        <taxon>Metazoa</taxon>
        <taxon>Ecdysozoa</taxon>
        <taxon>Arthropoda</taxon>
        <taxon>Hexapoda</taxon>
        <taxon>Insecta</taxon>
        <taxon>Pterygota</taxon>
        <taxon>Neoptera</taxon>
        <taxon>Endopterygota</taxon>
        <taxon>Diptera</taxon>
        <taxon>Brachycera</taxon>
        <taxon>Muscomorpha</taxon>
        <taxon>Hippoboscoidea</taxon>
        <taxon>Glossinidae</taxon>
        <taxon>Glossina</taxon>
    </lineage>
</organism>
<evidence type="ECO:0000313" key="1">
    <source>
        <dbReference type="EnsemblMetazoa" id="GAUT004007-PA"/>
    </source>
</evidence>
<protein>
    <submittedName>
        <fullName evidence="1">Uncharacterized protein</fullName>
    </submittedName>
</protein>
<dbReference type="VEuPathDB" id="VectorBase:GAUT004007"/>
<name>A0A1A9UGF6_GLOAU</name>
<proteinExistence type="predicted"/>
<reference evidence="1" key="1">
    <citation type="submission" date="2020-05" db="UniProtKB">
        <authorList>
            <consortium name="EnsemblMetazoa"/>
        </authorList>
    </citation>
    <scope>IDENTIFICATION</scope>
    <source>
        <strain evidence="1">TTRI</strain>
    </source>
</reference>